<protein>
    <submittedName>
        <fullName evidence="1">Uncharacterized protein</fullName>
    </submittedName>
</protein>
<reference evidence="1 2" key="1">
    <citation type="submission" date="2021-02" db="EMBL/GenBank/DDBJ databases">
        <title>Cotonvirus japonicus, which uses Golgi apparatus of host cells for its virion factory, phylogenetically links tailed tupanvirus and icosahedral mimivirus.</title>
        <authorList>
            <person name="Takahashi H."/>
            <person name="Fukaya S."/>
            <person name="Song C."/>
            <person name="Murata K."/>
            <person name="Takemura M."/>
        </authorList>
    </citation>
    <scope>NUCLEOTIDE SEQUENCE [LARGE SCALE GENOMIC DNA]</scope>
</reference>
<keyword evidence="2" id="KW-1185">Reference proteome</keyword>
<evidence type="ECO:0000313" key="2">
    <source>
        <dbReference type="Proteomes" id="UP001321479"/>
    </source>
</evidence>
<sequence>MTGGFSTNIRGIEIDIVRTLNKFLNQNKTSYTRTEFENYLNKIGLIDSFGNSVKVKKPYNDGFVVSLEYDGFDVNKAVGYLATDLWEYQDWVSQDWSVEELQEQIEFKNPKYLDSDIEKNLRNRWRDKLILTGKFTVHTVDCEWSHSFFPKNEFKNQNQRGGKSNSYHNKYLKYKKKYLDLKSKIQ</sequence>
<dbReference type="EMBL" id="AP024483">
    <property type="protein sequence ID" value="BCS83659.1"/>
    <property type="molecule type" value="Genomic_DNA"/>
</dbReference>
<name>A0ABM7NU48_9VIRU</name>
<dbReference type="RefSeq" id="YP_010842267.1">
    <property type="nucleotide sequence ID" value="NC_079139.1"/>
</dbReference>
<accession>A0ABM7NU48</accession>
<proteinExistence type="predicted"/>
<dbReference type="GeneID" id="80558864"/>
<organism evidence="1 2">
    <name type="scientific">Cotonvirus japonicus</name>
    <dbReference type="NCBI Taxonomy" id="2811091"/>
    <lineage>
        <taxon>Viruses</taxon>
        <taxon>Varidnaviria</taxon>
        <taxon>Bamfordvirae</taxon>
        <taxon>Nucleocytoviricota</taxon>
        <taxon>Megaviricetes</taxon>
        <taxon>Imitervirales</taxon>
        <taxon>Mimiviridae</taxon>
        <taxon>Megamimivirinae</taxon>
        <taxon>Cotonvirus</taxon>
        <taxon>Cotonvirus japonicum</taxon>
    </lineage>
</organism>
<dbReference type="Proteomes" id="UP001321479">
    <property type="component" value="Segment"/>
</dbReference>
<evidence type="ECO:0000313" key="1">
    <source>
        <dbReference type="EMBL" id="BCS83659.1"/>
    </source>
</evidence>